<dbReference type="Proteomes" id="UP000281498">
    <property type="component" value="Unassembled WGS sequence"/>
</dbReference>
<organism evidence="2 3">
    <name type="scientific">Salipaludibacillus neizhouensis</name>
    <dbReference type="NCBI Taxonomy" id="885475"/>
    <lineage>
        <taxon>Bacteria</taxon>
        <taxon>Bacillati</taxon>
        <taxon>Bacillota</taxon>
        <taxon>Bacilli</taxon>
        <taxon>Bacillales</taxon>
        <taxon>Bacillaceae</taxon>
    </lineage>
</organism>
<accession>A0A3A9JW75</accession>
<evidence type="ECO:0000256" key="1">
    <source>
        <dbReference type="SAM" id="MobiDB-lite"/>
    </source>
</evidence>
<gene>
    <name evidence="2" type="ORF">CR203_24740</name>
</gene>
<dbReference type="EMBL" id="PDOE01000046">
    <property type="protein sequence ID" value="RKL64727.1"/>
    <property type="molecule type" value="Genomic_DNA"/>
</dbReference>
<comment type="caution">
    <text evidence="2">The sequence shown here is derived from an EMBL/GenBank/DDBJ whole genome shotgun (WGS) entry which is preliminary data.</text>
</comment>
<name>A0A3A9JW75_9BACI</name>
<proteinExistence type="predicted"/>
<evidence type="ECO:0000313" key="3">
    <source>
        <dbReference type="Proteomes" id="UP000281498"/>
    </source>
</evidence>
<sequence>MSTDKSFLRKKPTLTNAPKKEKITVSSDARQIPGDSVDEYTELREVNLGLAEKELRQQNENNSLE</sequence>
<keyword evidence="3" id="KW-1185">Reference proteome</keyword>
<dbReference type="OrthoDB" id="2924022at2"/>
<feature type="region of interest" description="Disordered" evidence="1">
    <location>
        <begin position="1"/>
        <end position="38"/>
    </location>
</feature>
<dbReference type="RefSeq" id="WP_110935497.1">
    <property type="nucleotide sequence ID" value="NZ_KZ614146.1"/>
</dbReference>
<reference evidence="2 3" key="1">
    <citation type="submission" date="2017-10" db="EMBL/GenBank/DDBJ databases">
        <title>Bacillus sp. nov., a halophilic bacterium isolated from a Keqin Lake.</title>
        <authorList>
            <person name="Wang H."/>
        </authorList>
    </citation>
    <scope>NUCLEOTIDE SEQUENCE [LARGE SCALE GENOMIC DNA]</scope>
    <source>
        <strain evidence="2 3">KCTC 13187</strain>
    </source>
</reference>
<evidence type="ECO:0000313" key="2">
    <source>
        <dbReference type="EMBL" id="RKL64727.1"/>
    </source>
</evidence>
<protein>
    <submittedName>
        <fullName evidence="2">Uncharacterized protein</fullName>
    </submittedName>
</protein>
<dbReference type="AlphaFoldDB" id="A0A3A9JW75"/>